<dbReference type="EMBL" id="JBBPBK010000009">
    <property type="protein sequence ID" value="KAK9278738.1"/>
    <property type="molecule type" value="Genomic_DNA"/>
</dbReference>
<accession>A0AAP0WWC5</accession>
<organism evidence="2 3">
    <name type="scientific">Liquidambar formosana</name>
    <name type="common">Formosan gum</name>
    <dbReference type="NCBI Taxonomy" id="63359"/>
    <lineage>
        <taxon>Eukaryota</taxon>
        <taxon>Viridiplantae</taxon>
        <taxon>Streptophyta</taxon>
        <taxon>Embryophyta</taxon>
        <taxon>Tracheophyta</taxon>
        <taxon>Spermatophyta</taxon>
        <taxon>Magnoliopsida</taxon>
        <taxon>eudicotyledons</taxon>
        <taxon>Gunneridae</taxon>
        <taxon>Pentapetalae</taxon>
        <taxon>Saxifragales</taxon>
        <taxon>Altingiaceae</taxon>
        <taxon>Liquidambar</taxon>
    </lineage>
</organism>
<evidence type="ECO:0000313" key="2">
    <source>
        <dbReference type="EMBL" id="KAK9278738.1"/>
    </source>
</evidence>
<dbReference type="AlphaFoldDB" id="A0AAP0WWC5"/>
<reference evidence="2 3" key="1">
    <citation type="journal article" date="2024" name="Plant J.">
        <title>Genome sequences and population genomics reveal climatic adaptation and genomic divergence between two closely related sweetgum species.</title>
        <authorList>
            <person name="Xu W.Q."/>
            <person name="Ren C.Q."/>
            <person name="Zhang X.Y."/>
            <person name="Comes H.P."/>
            <person name="Liu X.H."/>
            <person name="Li Y.G."/>
            <person name="Kettle C.J."/>
            <person name="Jalonen R."/>
            <person name="Gaisberger H."/>
            <person name="Ma Y.Z."/>
            <person name="Qiu Y.X."/>
        </authorList>
    </citation>
    <scope>NUCLEOTIDE SEQUENCE [LARGE SCALE GENOMIC DNA]</scope>
    <source>
        <strain evidence="2">Hangzhou</strain>
    </source>
</reference>
<dbReference type="Proteomes" id="UP001415857">
    <property type="component" value="Unassembled WGS sequence"/>
</dbReference>
<proteinExistence type="predicted"/>
<sequence length="107" mass="12457">MSMAKNRRAVYGKESSAKPDSRRVRCHPIEIGVFFFLSWVRSESTWQWRQGFCVAMDHGSGLCISQRCDCVVGFWTVEDCHRLPIEVRFVRIVAMVMGFVKVWIVVR</sequence>
<keyword evidence="3" id="KW-1185">Reference proteome</keyword>
<protein>
    <submittedName>
        <fullName evidence="2">Uncharacterized protein</fullName>
    </submittedName>
</protein>
<feature type="transmembrane region" description="Helical" evidence="1">
    <location>
        <begin position="89"/>
        <end position="106"/>
    </location>
</feature>
<keyword evidence="1" id="KW-0812">Transmembrane</keyword>
<name>A0AAP0WWC5_LIQFO</name>
<keyword evidence="1" id="KW-0472">Membrane</keyword>
<evidence type="ECO:0000313" key="3">
    <source>
        <dbReference type="Proteomes" id="UP001415857"/>
    </source>
</evidence>
<gene>
    <name evidence="2" type="ORF">L1049_028314</name>
</gene>
<comment type="caution">
    <text evidence="2">The sequence shown here is derived from an EMBL/GenBank/DDBJ whole genome shotgun (WGS) entry which is preliminary data.</text>
</comment>
<keyword evidence="1" id="KW-1133">Transmembrane helix</keyword>
<evidence type="ECO:0000256" key="1">
    <source>
        <dbReference type="SAM" id="Phobius"/>
    </source>
</evidence>